<evidence type="ECO:0000256" key="3">
    <source>
        <dbReference type="ARBA" id="ARBA00022617"/>
    </source>
</evidence>
<dbReference type="Proteomes" id="UP000007110">
    <property type="component" value="Unassembled WGS sequence"/>
</dbReference>
<dbReference type="PROSITE" id="PS00191">
    <property type="entry name" value="CYTOCHROME_B5_1"/>
    <property type="match status" value="1"/>
</dbReference>
<keyword evidence="7" id="KW-0492">Microsome</keyword>
<dbReference type="OMA" id="WTNFLIP"/>
<evidence type="ECO:0000256" key="13">
    <source>
        <dbReference type="ARBA" id="ARBA00039806"/>
    </source>
</evidence>
<organism evidence="16 17">
    <name type="scientific">Strongylocentrotus purpuratus</name>
    <name type="common">Purple sea urchin</name>
    <dbReference type="NCBI Taxonomy" id="7668"/>
    <lineage>
        <taxon>Eukaryota</taxon>
        <taxon>Metazoa</taxon>
        <taxon>Echinodermata</taxon>
        <taxon>Eleutherozoa</taxon>
        <taxon>Echinozoa</taxon>
        <taxon>Echinoidea</taxon>
        <taxon>Euechinoidea</taxon>
        <taxon>Echinacea</taxon>
        <taxon>Camarodonta</taxon>
        <taxon>Echinidea</taxon>
        <taxon>Strongylocentrotidae</taxon>
        <taxon>Strongylocentrotus</taxon>
    </lineage>
</organism>
<evidence type="ECO:0000256" key="4">
    <source>
        <dbReference type="ARBA" id="ARBA00022692"/>
    </source>
</evidence>
<dbReference type="GO" id="GO:0016020">
    <property type="term" value="C:membrane"/>
    <property type="evidence" value="ECO:0000318"/>
    <property type="project" value="GO_Central"/>
</dbReference>
<keyword evidence="17" id="KW-1185">Reference proteome</keyword>
<evidence type="ECO:0000256" key="1">
    <source>
        <dbReference type="ARBA" id="ARBA00004131"/>
    </source>
</evidence>
<dbReference type="InterPro" id="IPR001199">
    <property type="entry name" value="Cyt_B5-like_heme/steroid-bd"/>
</dbReference>
<sequence>MPEEEQKQVSKEAEAKIYSLAEVQKHKTSSSLWLVIHNKVYDVTQFLDEHPGGEEVMIEQAGGDGSESFEDVGHSSDARELMKDYYLGELAEEDKFCSSSKTSSGFGNPSESQGSFFLNWILPAAVGISVAVIYRVFFSGSN</sequence>
<feature type="domain" description="Cytochrome b5 heme-binding" evidence="15">
    <location>
        <begin position="15"/>
        <end position="91"/>
    </location>
</feature>
<comment type="similarity">
    <text evidence="12 14">Belongs to the cytochrome b5 family.</text>
</comment>
<keyword evidence="10 14" id="KW-0472">Membrane</keyword>
<dbReference type="FunFam" id="3.10.120.10:FF:000002">
    <property type="entry name" value="Cytochrome b5 type B"/>
    <property type="match status" value="1"/>
</dbReference>
<keyword evidence="3 14" id="KW-0349">Heme</keyword>
<keyword evidence="4 14" id="KW-0812">Transmembrane</keyword>
<evidence type="ECO:0000313" key="17">
    <source>
        <dbReference type="Proteomes" id="UP000007110"/>
    </source>
</evidence>
<dbReference type="GO" id="GO:0020037">
    <property type="term" value="F:heme binding"/>
    <property type="evidence" value="ECO:0000318"/>
    <property type="project" value="GO_Central"/>
</dbReference>
<dbReference type="GO" id="GO:0005789">
    <property type="term" value="C:endoplasmic reticulum membrane"/>
    <property type="evidence" value="ECO:0007669"/>
    <property type="project" value="UniProtKB-SubCell"/>
</dbReference>
<evidence type="ECO:0000313" key="16">
    <source>
        <dbReference type="EnsemblMetazoa" id="XP_794053"/>
    </source>
</evidence>
<evidence type="ECO:0000256" key="8">
    <source>
        <dbReference type="ARBA" id="ARBA00022982"/>
    </source>
</evidence>
<keyword evidence="14" id="KW-1133">Transmembrane helix</keyword>
<evidence type="ECO:0000256" key="11">
    <source>
        <dbReference type="ARBA" id="ARBA00037877"/>
    </source>
</evidence>
<dbReference type="PROSITE" id="PS50255">
    <property type="entry name" value="CYTOCHROME_B5_2"/>
    <property type="match status" value="1"/>
</dbReference>
<dbReference type="PANTHER" id="PTHR19359">
    <property type="entry name" value="CYTOCHROME B5"/>
    <property type="match status" value="1"/>
</dbReference>
<keyword evidence="5 14" id="KW-0479">Metal-binding</keyword>
<feature type="transmembrane region" description="Helical" evidence="14">
    <location>
        <begin position="116"/>
        <end position="137"/>
    </location>
</feature>
<dbReference type="InterPro" id="IPR018506">
    <property type="entry name" value="Cyt_B5_heme-BS"/>
</dbReference>
<keyword evidence="9 14" id="KW-0408">Iron</keyword>
<evidence type="ECO:0000256" key="9">
    <source>
        <dbReference type="ARBA" id="ARBA00023004"/>
    </source>
</evidence>
<dbReference type="SMART" id="SM01117">
    <property type="entry name" value="Cyt-b5"/>
    <property type="match status" value="1"/>
</dbReference>
<dbReference type="EnsemblMetazoa" id="XM_788960">
    <property type="protein sequence ID" value="XP_794053"/>
    <property type="gene ID" value="LOC589316"/>
</dbReference>
<dbReference type="RefSeq" id="XP_794053.3">
    <property type="nucleotide sequence ID" value="XM_788960.5"/>
</dbReference>
<dbReference type="InterPro" id="IPR050668">
    <property type="entry name" value="Cytochrome_b5"/>
</dbReference>
<evidence type="ECO:0000256" key="10">
    <source>
        <dbReference type="ARBA" id="ARBA00023136"/>
    </source>
</evidence>
<dbReference type="CTD" id="1528"/>
<dbReference type="OrthoDB" id="260519at2759"/>
<keyword evidence="6" id="KW-0256">Endoplasmic reticulum</keyword>
<dbReference type="PRINTS" id="PR00363">
    <property type="entry name" value="CYTOCHROMEB5"/>
</dbReference>
<dbReference type="GeneID" id="589316"/>
<dbReference type="InterPro" id="IPR036400">
    <property type="entry name" value="Cyt_B5-like_heme/steroid_sf"/>
</dbReference>
<dbReference type="SUPFAM" id="SSF55856">
    <property type="entry name" value="Cytochrome b5-like heme/steroid binding domain"/>
    <property type="match status" value="1"/>
</dbReference>
<evidence type="ECO:0000256" key="7">
    <source>
        <dbReference type="ARBA" id="ARBA00022848"/>
    </source>
</evidence>
<dbReference type="FunCoup" id="A0A7M7RGZ0">
    <property type="interactions" value="2258"/>
</dbReference>
<dbReference type="GO" id="GO:0046872">
    <property type="term" value="F:metal ion binding"/>
    <property type="evidence" value="ECO:0007669"/>
    <property type="project" value="UniProtKB-UniRule"/>
</dbReference>
<reference evidence="16" key="2">
    <citation type="submission" date="2021-01" db="UniProtKB">
        <authorList>
            <consortium name="EnsemblMetazoa"/>
        </authorList>
    </citation>
    <scope>IDENTIFICATION</scope>
</reference>
<dbReference type="PANTHER" id="PTHR19359:SF150">
    <property type="entry name" value="CYTOCHROME B5"/>
    <property type="match status" value="1"/>
</dbReference>
<dbReference type="Pfam" id="PF00173">
    <property type="entry name" value="Cyt-b5"/>
    <property type="match status" value="1"/>
</dbReference>
<evidence type="ECO:0000256" key="12">
    <source>
        <dbReference type="ARBA" id="ARBA00038168"/>
    </source>
</evidence>
<dbReference type="KEGG" id="spu:589316"/>
<dbReference type="InParanoid" id="A0A7M7RGZ0"/>
<proteinExistence type="inferred from homology"/>
<evidence type="ECO:0000256" key="2">
    <source>
        <dbReference type="ARBA" id="ARBA00022448"/>
    </source>
</evidence>
<evidence type="ECO:0000259" key="15">
    <source>
        <dbReference type="PROSITE" id="PS50255"/>
    </source>
</evidence>
<evidence type="ECO:0000256" key="5">
    <source>
        <dbReference type="ARBA" id="ARBA00022723"/>
    </source>
</evidence>
<dbReference type="Gene3D" id="3.10.120.10">
    <property type="entry name" value="Cytochrome b5-like heme/steroid binding domain"/>
    <property type="match status" value="1"/>
</dbReference>
<accession>A0A7M7RGZ0</accession>
<reference evidence="17" key="1">
    <citation type="submission" date="2015-02" db="EMBL/GenBank/DDBJ databases">
        <title>Genome sequencing for Strongylocentrotus purpuratus.</title>
        <authorList>
            <person name="Murali S."/>
            <person name="Liu Y."/>
            <person name="Vee V."/>
            <person name="English A."/>
            <person name="Wang M."/>
            <person name="Skinner E."/>
            <person name="Han Y."/>
            <person name="Muzny D.M."/>
            <person name="Worley K.C."/>
            <person name="Gibbs R.A."/>
        </authorList>
    </citation>
    <scope>NUCLEOTIDE SEQUENCE</scope>
</reference>
<dbReference type="AlphaFoldDB" id="A0A7M7RGZ0"/>
<comment type="subcellular location">
    <subcellularLocation>
        <location evidence="1">Endoplasmic reticulum membrane</location>
        <topology evidence="1">Single-pass membrane protein</topology>
        <orientation evidence="1">Cytoplasmic side</orientation>
    </subcellularLocation>
    <subcellularLocation>
        <location evidence="11">Microsome membrane</location>
        <topology evidence="11">Single-pass membrane protein</topology>
        <orientation evidence="11">Cytoplasmic side</orientation>
    </subcellularLocation>
</comment>
<name>A0A7M7RGZ0_STRPU</name>
<evidence type="ECO:0000256" key="14">
    <source>
        <dbReference type="RuleBase" id="RU362121"/>
    </source>
</evidence>
<keyword evidence="2" id="KW-0813">Transport</keyword>
<keyword evidence="8" id="KW-0249">Electron transport</keyword>
<evidence type="ECO:0000256" key="6">
    <source>
        <dbReference type="ARBA" id="ARBA00022824"/>
    </source>
</evidence>
<protein>
    <recommendedName>
        <fullName evidence="13">Cytochrome b5</fullName>
    </recommendedName>
</protein>